<feature type="domain" description="A9CJY8-like N-terminal" evidence="2">
    <location>
        <begin position="22"/>
        <end position="62"/>
    </location>
</feature>
<dbReference type="PIRSF" id="PIRSF008459">
    <property type="entry name" value="UCP008459"/>
    <property type="match status" value="1"/>
</dbReference>
<evidence type="ECO:0000259" key="2">
    <source>
        <dbReference type="Pfam" id="PF21631"/>
    </source>
</evidence>
<reference evidence="3 4" key="1">
    <citation type="submission" date="2019-10" db="EMBL/GenBank/DDBJ databases">
        <authorList>
            <person name="Karimi E."/>
        </authorList>
    </citation>
    <scope>NUCLEOTIDE SEQUENCE [LARGE SCALE GENOMIC DNA]</scope>
    <source>
        <strain evidence="3">Exiguobacterium sp. 9Y</strain>
    </source>
</reference>
<dbReference type="AlphaFoldDB" id="A0A653I5P6"/>
<dbReference type="InterPro" id="IPR049447">
    <property type="entry name" value="A9CJY8-like_N"/>
</dbReference>
<protein>
    <submittedName>
        <fullName evidence="3">Amino acid-binding protein (Modular protein)</fullName>
    </submittedName>
</protein>
<evidence type="ECO:0000313" key="3">
    <source>
        <dbReference type="EMBL" id="VWX34349.1"/>
    </source>
</evidence>
<feature type="domain" description="CASTOR ACT" evidence="1">
    <location>
        <begin position="69"/>
        <end position="130"/>
    </location>
</feature>
<dbReference type="Gene3D" id="3.30.2130.10">
    <property type="entry name" value="VC0802-like"/>
    <property type="match status" value="1"/>
</dbReference>
<dbReference type="PANTHER" id="PTHR31131">
    <property type="entry name" value="CHROMOSOME 1, WHOLE GENOME SHOTGUN SEQUENCE"/>
    <property type="match status" value="1"/>
</dbReference>
<accession>A0A653I5P6</accession>
<evidence type="ECO:0000313" key="4">
    <source>
        <dbReference type="Proteomes" id="UP000439752"/>
    </source>
</evidence>
<dbReference type="EMBL" id="CABWKQ010000008">
    <property type="protein sequence ID" value="VWX34349.1"/>
    <property type="molecule type" value="Genomic_DNA"/>
</dbReference>
<gene>
    <name evidence="3" type="ORF">EXIGUO9Y_160003</name>
</gene>
<dbReference type="InterPro" id="IPR027795">
    <property type="entry name" value="CASTOR_ACT_dom"/>
</dbReference>
<organism evidence="3 4">
    <name type="scientific">Exiguobacterium oxidotolerans</name>
    <dbReference type="NCBI Taxonomy" id="223958"/>
    <lineage>
        <taxon>Bacteria</taxon>
        <taxon>Bacillati</taxon>
        <taxon>Bacillota</taxon>
        <taxon>Bacilli</taxon>
        <taxon>Bacillales</taxon>
        <taxon>Bacillales Family XII. Incertae Sedis</taxon>
        <taxon>Exiguobacterium</taxon>
    </lineage>
</organism>
<dbReference type="Pfam" id="PF13840">
    <property type="entry name" value="ACT_7"/>
    <property type="match status" value="1"/>
</dbReference>
<dbReference type="PANTHER" id="PTHR31131:SF6">
    <property type="entry name" value="CASTOR ACT DOMAIN-CONTAINING PROTEIN"/>
    <property type="match status" value="1"/>
</dbReference>
<dbReference type="Proteomes" id="UP000439752">
    <property type="component" value="Unassembled WGS sequence"/>
</dbReference>
<dbReference type="InterPro" id="IPR051719">
    <property type="entry name" value="CASTOR_mTORC1"/>
</dbReference>
<dbReference type="InterPro" id="IPR045865">
    <property type="entry name" value="ACT-like_dom_sf"/>
</dbReference>
<dbReference type="Pfam" id="PF21631">
    <property type="entry name" value="A9CJY8-like_N"/>
    <property type="match status" value="1"/>
</dbReference>
<evidence type="ECO:0000259" key="1">
    <source>
        <dbReference type="Pfam" id="PF13840"/>
    </source>
</evidence>
<sequence length="138" mass="15270">MPSQIKGEFTMNLTVLPEELSVVRCAVGAVLPEWVFQGGSFWNIMKTSDELSIVCETSRIPTAETYVKIESGFRAIKVEGPLDFALTGILSKLIRPLADDAISIFALSTYDTDYILVKEVTLARTIELLKADGHLIFE</sequence>
<keyword evidence="4" id="KW-1185">Reference proteome</keyword>
<dbReference type="SUPFAM" id="SSF55021">
    <property type="entry name" value="ACT-like"/>
    <property type="match status" value="2"/>
</dbReference>
<dbReference type="InterPro" id="IPR016540">
    <property type="entry name" value="UCP008459"/>
</dbReference>
<proteinExistence type="predicted"/>
<name>A0A653I5P6_9BACL</name>